<keyword evidence="2" id="KW-0804">Transcription</keyword>
<keyword evidence="3" id="KW-0809">Transit peptide</keyword>
<evidence type="ECO:0000313" key="4">
    <source>
        <dbReference type="EMBL" id="KAA3456196.1"/>
    </source>
</evidence>
<comment type="similarity">
    <text evidence="1">Belongs to the mTERF family.</text>
</comment>
<dbReference type="AlphaFoldDB" id="A0A5B6UHA0"/>
<evidence type="ECO:0000256" key="2">
    <source>
        <dbReference type="ARBA" id="ARBA00022472"/>
    </source>
</evidence>
<comment type="caution">
    <text evidence="4">The sequence shown here is derived from an EMBL/GenBank/DDBJ whole genome shotgun (WGS) entry which is preliminary data.</text>
</comment>
<sequence length="393" mass="44781">MFYFLCKSILHGKNLVTTPQSHKLLSSSQSLILKYISCSSNHQSFTVSFLKNECGLSSESALTASKYVHFETPEKPNAVIAFFNRHGFTKPQLARLVKRRPMVLTTDVEKTLLPKLEFFRSKGISNPDLAQILSSNPTILSSSLENQLILSFDLLSNVLKSNEKIISALKRHPRLLNYNPNDVLLVNINILVDNGVNECHIASTLCSKPSTLTVSPIKFKSVVQEAKEMGFDPCKGMFMVAIYALGSKAKPTLKRKFEAFKKFTWSDEEISEAFRRYPSFIRLSVDNLMVTMEFLVNKMGCSPSFIAKRPRLLLMSMEKKIVPRFLFARDLLSKGVIKNINLHALLETSEHLFIEKFVNCYKPEEASRMLKLYHEKLDLSKNLRMDGYKLQHL</sequence>
<reference evidence="5" key="1">
    <citation type="journal article" date="2019" name="Plant Biotechnol. J.">
        <title>Genome sequencing of the Australian wild diploid species Gossypium australe highlights disease resistance and delayed gland morphogenesis.</title>
        <authorList>
            <person name="Cai Y."/>
            <person name="Cai X."/>
            <person name="Wang Q."/>
            <person name="Wang P."/>
            <person name="Zhang Y."/>
            <person name="Cai C."/>
            <person name="Xu Y."/>
            <person name="Wang K."/>
            <person name="Zhou Z."/>
            <person name="Wang C."/>
            <person name="Geng S."/>
            <person name="Li B."/>
            <person name="Dong Q."/>
            <person name="Hou Y."/>
            <person name="Wang H."/>
            <person name="Ai P."/>
            <person name="Liu Z."/>
            <person name="Yi F."/>
            <person name="Sun M."/>
            <person name="An G."/>
            <person name="Cheng J."/>
            <person name="Zhang Y."/>
            <person name="Shi Q."/>
            <person name="Xie Y."/>
            <person name="Shi X."/>
            <person name="Chang Y."/>
            <person name="Huang F."/>
            <person name="Chen Y."/>
            <person name="Hong S."/>
            <person name="Mi L."/>
            <person name="Sun Q."/>
            <person name="Zhang L."/>
            <person name="Zhou B."/>
            <person name="Peng R."/>
            <person name="Zhang X."/>
            <person name="Liu F."/>
        </authorList>
    </citation>
    <scope>NUCLEOTIDE SEQUENCE [LARGE SCALE GENOMIC DNA]</scope>
    <source>
        <strain evidence="5">cv. PA1801</strain>
    </source>
</reference>
<keyword evidence="2" id="KW-0806">Transcription termination</keyword>
<dbReference type="PANTHER" id="PTHR13068">
    <property type="entry name" value="CGI-12 PROTEIN-RELATED"/>
    <property type="match status" value="1"/>
</dbReference>
<dbReference type="OrthoDB" id="637682at2759"/>
<dbReference type="InterPro" id="IPR003690">
    <property type="entry name" value="MTERF"/>
</dbReference>
<proteinExistence type="inferred from homology"/>
<dbReference type="GO" id="GO:0006353">
    <property type="term" value="P:DNA-templated transcription termination"/>
    <property type="evidence" value="ECO:0007669"/>
    <property type="project" value="UniProtKB-KW"/>
</dbReference>
<protein>
    <submittedName>
        <fullName evidence="4">Transcription termination factor MTERF8, chloroplastic-like</fullName>
    </submittedName>
</protein>
<dbReference type="Gene3D" id="1.25.70.10">
    <property type="entry name" value="Transcription termination factor 3, mitochondrial"/>
    <property type="match status" value="1"/>
</dbReference>
<organism evidence="4 5">
    <name type="scientific">Gossypium australe</name>
    <dbReference type="NCBI Taxonomy" id="47621"/>
    <lineage>
        <taxon>Eukaryota</taxon>
        <taxon>Viridiplantae</taxon>
        <taxon>Streptophyta</taxon>
        <taxon>Embryophyta</taxon>
        <taxon>Tracheophyta</taxon>
        <taxon>Spermatophyta</taxon>
        <taxon>Magnoliopsida</taxon>
        <taxon>eudicotyledons</taxon>
        <taxon>Gunneridae</taxon>
        <taxon>Pentapetalae</taxon>
        <taxon>rosids</taxon>
        <taxon>malvids</taxon>
        <taxon>Malvales</taxon>
        <taxon>Malvaceae</taxon>
        <taxon>Malvoideae</taxon>
        <taxon>Gossypium</taxon>
    </lineage>
</organism>
<dbReference type="Proteomes" id="UP000325315">
    <property type="component" value="Unassembled WGS sequence"/>
</dbReference>
<keyword evidence="5" id="KW-1185">Reference proteome</keyword>
<dbReference type="PANTHER" id="PTHR13068:SF204">
    <property type="entry name" value="TRANSCRIPTION TERMINATION FACTOR FAMILY PROTEIN, PUTATIVE ISOFORM 1-RELATED"/>
    <property type="match status" value="1"/>
</dbReference>
<gene>
    <name evidence="4" type="ORF">EPI10_019134</name>
</gene>
<evidence type="ECO:0000313" key="5">
    <source>
        <dbReference type="Proteomes" id="UP000325315"/>
    </source>
</evidence>
<evidence type="ECO:0000256" key="1">
    <source>
        <dbReference type="ARBA" id="ARBA00007692"/>
    </source>
</evidence>
<dbReference type="GO" id="GO:0003676">
    <property type="term" value="F:nucleic acid binding"/>
    <property type="evidence" value="ECO:0007669"/>
    <property type="project" value="InterPro"/>
</dbReference>
<accession>A0A5B6UHA0</accession>
<keyword evidence="2" id="KW-0805">Transcription regulation</keyword>
<name>A0A5B6UHA0_9ROSI</name>
<dbReference type="SMART" id="SM00733">
    <property type="entry name" value="Mterf"/>
    <property type="match status" value="6"/>
</dbReference>
<evidence type="ECO:0000256" key="3">
    <source>
        <dbReference type="ARBA" id="ARBA00022946"/>
    </source>
</evidence>
<dbReference type="Pfam" id="PF02536">
    <property type="entry name" value="mTERF"/>
    <property type="match status" value="2"/>
</dbReference>
<dbReference type="InterPro" id="IPR038538">
    <property type="entry name" value="MTERF_sf"/>
</dbReference>
<dbReference type="EMBL" id="SMMG02000012">
    <property type="protein sequence ID" value="KAA3456196.1"/>
    <property type="molecule type" value="Genomic_DNA"/>
</dbReference>
<dbReference type="FunFam" id="1.25.70.10:FF:000001">
    <property type="entry name" value="Mitochondrial transcription termination factor-like"/>
    <property type="match status" value="1"/>
</dbReference>